<dbReference type="Proteomes" id="UP001141552">
    <property type="component" value="Unassembled WGS sequence"/>
</dbReference>
<gene>
    <name evidence="4" type="ORF">Tsubulata_048503</name>
</gene>
<feature type="region of interest" description="Disordered" evidence="2">
    <location>
        <begin position="125"/>
        <end position="157"/>
    </location>
</feature>
<dbReference type="AlphaFoldDB" id="A0A9Q0J1B4"/>
<dbReference type="Gene3D" id="3.10.20.90">
    <property type="entry name" value="Phosphatidylinositol 3-kinase Catalytic Subunit, Chain A, domain 1"/>
    <property type="match status" value="1"/>
</dbReference>
<name>A0A9Q0J1B4_9ROSI</name>
<dbReference type="InterPro" id="IPR003903">
    <property type="entry name" value="UIM_dom"/>
</dbReference>
<sequence length="463" mass="51000">MATRPAQEDAIETFVRITGASRSLAAQRLEEYGGNVEAAVNAHFGQLEGHVTNPMQVSHQTLDSPRGGGGGGGGGGVLPFLSAARSFRPSLLLDPHYRRSLYEQIGASVLPARQPPYPDPARYHSGYEPPYHPPGWSPFDENPGGTSSPHGPGIHGNLTEEEMVRMAIEASSREDLPGAETSHRQHYQEDEELARAISLSMKTAEQEEAKREQTMEDHKRSEVHDSRGSVEKKLNPGSSSLQERGEHVQEHLLLDDLSSKELDEAIILEKAYFGEFPGRTSIQSSPRCHDASDQTMGLNSKHIPCSPSPSVAAQKSLREQQDDEYLASLVADREKEVQACKKAESSCLKEGECGNKMLKEEDFDRVLAAKEASLPLEPGVDDENAVSLLVRMPDGSRRGRRFLKSDKLQFLFDFIDVGKAVKPGTYRVVRPYPRRAFCTSDASLSLSELGLTNRQEALFLELI</sequence>
<evidence type="ECO:0000313" key="4">
    <source>
        <dbReference type="EMBL" id="KAJ4824070.1"/>
    </source>
</evidence>
<dbReference type="InterPro" id="IPR001012">
    <property type="entry name" value="UBX_dom"/>
</dbReference>
<evidence type="ECO:0000256" key="2">
    <source>
        <dbReference type="SAM" id="MobiDB-lite"/>
    </source>
</evidence>
<dbReference type="PANTHER" id="PTHR23322:SF55">
    <property type="entry name" value="PLANT UBX DOMAIN-CONTAINING PROTEIN 9"/>
    <property type="match status" value="1"/>
</dbReference>
<dbReference type="PROSITE" id="PS50330">
    <property type="entry name" value="UIM"/>
    <property type="match status" value="1"/>
</dbReference>
<dbReference type="PANTHER" id="PTHR23322">
    <property type="entry name" value="FAS-ASSOCIATED PROTEIN"/>
    <property type="match status" value="1"/>
</dbReference>
<dbReference type="SMART" id="SM00726">
    <property type="entry name" value="UIM"/>
    <property type="match status" value="2"/>
</dbReference>
<accession>A0A9Q0J1B4</accession>
<proteinExistence type="predicted"/>
<feature type="region of interest" description="Disordered" evidence="2">
    <location>
        <begin position="279"/>
        <end position="310"/>
    </location>
</feature>
<dbReference type="OrthoDB" id="1920064at2759"/>
<comment type="caution">
    <text evidence="4">The sequence shown here is derived from an EMBL/GenBank/DDBJ whole genome shotgun (WGS) entry which is preliminary data.</text>
</comment>
<dbReference type="Gene3D" id="1.10.8.10">
    <property type="entry name" value="DNA helicase RuvA subunit, C-terminal domain"/>
    <property type="match status" value="1"/>
</dbReference>
<dbReference type="InterPro" id="IPR050730">
    <property type="entry name" value="UBX_domain-protein"/>
</dbReference>
<dbReference type="CDD" id="cd14351">
    <property type="entry name" value="UBA_Ubx1_like"/>
    <property type="match status" value="1"/>
</dbReference>
<dbReference type="GO" id="GO:0043130">
    <property type="term" value="F:ubiquitin binding"/>
    <property type="evidence" value="ECO:0007669"/>
    <property type="project" value="TreeGrafter"/>
</dbReference>
<reference evidence="4" key="2">
    <citation type="journal article" date="2023" name="Plants (Basel)">
        <title>Annotation of the Turnera subulata (Passifloraceae) Draft Genome Reveals the S-Locus Evolved after the Divergence of Turneroideae from Passifloroideae in a Stepwise Manner.</title>
        <authorList>
            <person name="Henning P.M."/>
            <person name="Roalson E.H."/>
            <person name="Mir W."/>
            <person name="McCubbin A.G."/>
            <person name="Shore J.S."/>
        </authorList>
    </citation>
    <scope>NUCLEOTIDE SEQUENCE</scope>
    <source>
        <strain evidence="4">F60SS</strain>
    </source>
</reference>
<evidence type="ECO:0000313" key="5">
    <source>
        <dbReference type="Proteomes" id="UP001141552"/>
    </source>
</evidence>
<dbReference type="EMBL" id="JAKUCV010007277">
    <property type="protein sequence ID" value="KAJ4824070.1"/>
    <property type="molecule type" value="Genomic_DNA"/>
</dbReference>
<keyword evidence="5" id="KW-1185">Reference proteome</keyword>
<keyword evidence="1" id="KW-0833">Ubl conjugation pathway</keyword>
<evidence type="ECO:0000256" key="1">
    <source>
        <dbReference type="ARBA" id="ARBA00022786"/>
    </source>
</evidence>
<dbReference type="Pfam" id="PF00789">
    <property type="entry name" value="UBX"/>
    <property type="match status" value="1"/>
</dbReference>
<dbReference type="Pfam" id="PF14555">
    <property type="entry name" value="UBA_4"/>
    <property type="match status" value="1"/>
</dbReference>
<organism evidence="4 5">
    <name type="scientific">Turnera subulata</name>
    <dbReference type="NCBI Taxonomy" id="218843"/>
    <lineage>
        <taxon>Eukaryota</taxon>
        <taxon>Viridiplantae</taxon>
        <taxon>Streptophyta</taxon>
        <taxon>Embryophyta</taxon>
        <taxon>Tracheophyta</taxon>
        <taxon>Spermatophyta</taxon>
        <taxon>Magnoliopsida</taxon>
        <taxon>eudicotyledons</taxon>
        <taxon>Gunneridae</taxon>
        <taxon>Pentapetalae</taxon>
        <taxon>rosids</taxon>
        <taxon>fabids</taxon>
        <taxon>Malpighiales</taxon>
        <taxon>Passifloraceae</taxon>
        <taxon>Turnera</taxon>
    </lineage>
</organism>
<dbReference type="SUPFAM" id="SSF54236">
    <property type="entry name" value="Ubiquitin-like"/>
    <property type="match status" value="1"/>
</dbReference>
<reference evidence="4" key="1">
    <citation type="submission" date="2022-02" db="EMBL/GenBank/DDBJ databases">
        <authorList>
            <person name="Henning P.M."/>
            <person name="McCubbin A.G."/>
            <person name="Shore J.S."/>
        </authorList>
    </citation>
    <scope>NUCLEOTIDE SEQUENCE</scope>
    <source>
        <strain evidence="4">F60SS</strain>
        <tissue evidence="4">Leaves</tissue>
    </source>
</reference>
<feature type="region of interest" description="Disordered" evidence="2">
    <location>
        <begin position="202"/>
        <end position="245"/>
    </location>
</feature>
<dbReference type="SMART" id="SM00166">
    <property type="entry name" value="UBX"/>
    <property type="match status" value="1"/>
</dbReference>
<dbReference type="InterPro" id="IPR029071">
    <property type="entry name" value="Ubiquitin-like_domsf"/>
</dbReference>
<feature type="compositionally biased region" description="Basic and acidic residues" evidence="2">
    <location>
        <begin position="204"/>
        <end position="234"/>
    </location>
</feature>
<protein>
    <recommendedName>
        <fullName evidence="3">UBX domain-containing protein</fullName>
    </recommendedName>
</protein>
<feature type="domain" description="UBX" evidence="3">
    <location>
        <begin position="381"/>
        <end position="459"/>
    </location>
</feature>
<dbReference type="SUPFAM" id="SSF46934">
    <property type="entry name" value="UBA-like"/>
    <property type="match status" value="1"/>
</dbReference>
<dbReference type="InterPro" id="IPR009060">
    <property type="entry name" value="UBA-like_sf"/>
</dbReference>
<evidence type="ECO:0000259" key="3">
    <source>
        <dbReference type="PROSITE" id="PS50033"/>
    </source>
</evidence>
<dbReference type="CDD" id="cd01767">
    <property type="entry name" value="UBX"/>
    <property type="match status" value="1"/>
</dbReference>
<dbReference type="PROSITE" id="PS50033">
    <property type="entry name" value="UBX"/>
    <property type="match status" value="1"/>
</dbReference>